<name>A0A8S5TLW4_9CAUD</name>
<evidence type="ECO:0000313" key="1">
    <source>
        <dbReference type="EMBL" id="DAF64120.1"/>
    </source>
</evidence>
<dbReference type="EMBL" id="BK032851">
    <property type="protein sequence ID" value="DAF64120.1"/>
    <property type="molecule type" value="Genomic_DNA"/>
</dbReference>
<accession>A0A8S5TLW4</accession>
<reference evidence="1" key="1">
    <citation type="journal article" date="2021" name="Proc. Natl. Acad. Sci. U.S.A.">
        <title>A Catalog of Tens of Thousands of Viruses from Human Metagenomes Reveals Hidden Associations with Chronic Diseases.</title>
        <authorList>
            <person name="Tisza M.J."/>
            <person name="Buck C.B."/>
        </authorList>
    </citation>
    <scope>NUCLEOTIDE SEQUENCE</scope>
    <source>
        <strain evidence="1">CtTIi48</strain>
    </source>
</reference>
<proteinExistence type="predicted"/>
<organism evidence="1">
    <name type="scientific">Siphoviridae sp. ctTIi48</name>
    <dbReference type="NCBI Taxonomy" id="2827875"/>
    <lineage>
        <taxon>Viruses</taxon>
        <taxon>Duplodnaviria</taxon>
        <taxon>Heunggongvirae</taxon>
        <taxon>Uroviricota</taxon>
        <taxon>Caudoviricetes</taxon>
    </lineage>
</organism>
<sequence>MSKSMITTVNSLAQTVTAGNIIPLGTTVRRFGCNCRQDGNTIANTGKGYYTVLVSVTATPAAAGTITVTAKNDGVDIIGATGSATVAAANTSVNISLIGTIRNYSDCETSSLSVVLTGADAVINNMTVKVIKE</sequence>
<protein>
    <submittedName>
        <fullName evidence="1">Uncharacterized protein</fullName>
    </submittedName>
</protein>